<protein>
    <submittedName>
        <fullName evidence="2">Gliding motility-associated-like protein</fullName>
    </submittedName>
</protein>
<keyword evidence="1" id="KW-0732">Signal</keyword>
<dbReference type="Proteomes" id="UP001179181">
    <property type="component" value="Unassembled WGS sequence"/>
</dbReference>
<accession>A0ABX0UMA1</accession>
<reference evidence="2 3" key="1">
    <citation type="submission" date="2020-03" db="EMBL/GenBank/DDBJ databases">
        <title>Genomic Encyclopedia of Type Strains, Phase IV (KMG-IV): sequencing the most valuable type-strain genomes for metagenomic binning, comparative biology and taxonomic classification.</title>
        <authorList>
            <person name="Goeker M."/>
        </authorList>
    </citation>
    <scope>NUCLEOTIDE SEQUENCE [LARGE SCALE GENOMIC DNA]</scope>
    <source>
        <strain evidence="2 3">DSM 102865</strain>
    </source>
</reference>
<sequence>MSRGLVRILFFLTLLICCTPKANANHIVGGELKMRPNGNINTFEVTLIQFWDENNIVDATPTSSGNRDAFAVLFIYQKSDNRLIDSVRVNYINSETIAYQNKACAVVRSLNTTIGTYRGLITLNTNKFNAAAGYYMVWERCCRNSDINNIIDPGNSGMVFYIEFPPLQIRNSSPEFVPPNGQYICSNRPFSMNMSATDADGDELRYSLVTPLRGNTDAQRPTGNSASKRGYPTVNWESGVTLANVISGSDPLKISSSGILTVTADRLGLYVLTVQCEEMRNGKRIGLVRRDFQLLVIDCNDDQPEQPVIKLLSKPVTEVSFCPESPIQLETEISADWSYQWQLNGLNIPGETNPTITVKDSGQYSVVKSYTKKCSRDTSSQTVYAHYADPILALISADKDTLCRGESMKLLANDGSLKTGELIVWSKDNAVVGEKSAILSVSEPGSYVIEITNQTMGCAGKDTIIIGSEAFTLSLPDRKGVLEGSRTTLTPTINPPNLAYTYAWSPPHGIQSAITEKNAIVAPAQETVYTLTVTSSNGCVEEASTIVFVVDKMHIPNTFSPNGDGHNDTFQIYNAKDQIVEMRIFNRWGEVIFQSSGYNQPWDGTYKTTPVPAGSYPYVIKTAERDLNGTIQVLK</sequence>
<dbReference type="InterPro" id="IPR013783">
    <property type="entry name" value="Ig-like_fold"/>
</dbReference>
<feature type="chain" id="PRO_5047229450" evidence="1">
    <location>
        <begin position="25"/>
        <end position="635"/>
    </location>
</feature>
<dbReference type="Pfam" id="PF13585">
    <property type="entry name" value="CHU_C"/>
    <property type="match status" value="1"/>
</dbReference>
<proteinExistence type="predicted"/>
<dbReference type="Gene3D" id="2.60.40.10">
    <property type="entry name" value="Immunoglobulins"/>
    <property type="match status" value="2"/>
</dbReference>
<evidence type="ECO:0000256" key="1">
    <source>
        <dbReference type="SAM" id="SignalP"/>
    </source>
</evidence>
<dbReference type="EMBL" id="JAASQJ010000003">
    <property type="protein sequence ID" value="NIJ54137.1"/>
    <property type="molecule type" value="Genomic_DNA"/>
</dbReference>
<evidence type="ECO:0000313" key="2">
    <source>
        <dbReference type="EMBL" id="NIJ54137.1"/>
    </source>
</evidence>
<gene>
    <name evidence="2" type="ORF">FHS68_003319</name>
</gene>
<dbReference type="RefSeq" id="WP_167271936.1">
    <property type="nucleotide sequence ID" value="NZ_JAASQJ010000003.1"/>
</dbReference>
<organism evidence="2 3">
    <name type="scientific">Dyadobacter arcticus</name>
    <dbReference type="NCBI Taxonomy" id="1078754"/>
    <lineage>
        <taxon>Bacteria</taxon>
        <taxon>Pseudomonadati</taxon>
        <taxon>Bacteroidota</taxon>
        <taxon>Cytophagia</taxon>
        <taxon>Cytophagales</taxon>
        <taxon>Spirosomataceae</taxon>
        <taxon>Dyadobacter</taxon>
    </lineage>
</organism>
<feature type="signal peptide" evidence="1">
    <location>
        <begin position="1"/>
        <end position="24"/>
    </location>
</feature>
<comment type="caution">
    <text evidence="2">The sequence shown here is derived from an EMBL/GenBank/DDBJ whole genome shotgun (WGS) entry which is preliminary data.</text>
</comment>
<dbReference type="InterPro" id="IPR026341">
    <property type="entry name" value="T9SS_type_B"/>
</dbReference>
<name>A0ABX0UMA1_9BACT</name>
<evidence type="ECO:0000313" key="3">
    <source>
        <dbReference type="Proteomes" id="UP001179181"/>
    </source>
</evidence>
<keyword evidence="3" id="KW-1185">Reference proteome</keyword>
<dbReference type="NCBIfam" id="TIGR04131">
    <property type="entry name" value="Bac_Flav_CTERM"/>
    <property type="match status" value="1"/>
</dbReference>